<dbReference type="Gene3D" id="1.20.120.450">
    <property type="entry name" value="dinb family like domain"/>
    <property type="match status" value="1"/>
</dbReference>
<comment type="similarity">
    <text evidence="1">Belongs to the DinB family.</text>
</comment>
<dbReference type="Pfam" id="PF05163">
    <property type="entry name" value="DinB"/>
    <property type="match status" value="1"/>
</dbReference>
<proteinExistence type="inferred from homology"/>
<dbReference type="PANTHER" id="PTHR37302">
    <property type="entry name" value="SLR1116 PROTEIN"/>
    <property type="match status" value="1"/>
</dbReference>
<feature type="binding site" evidence="3">
    <location>
        <position position="122"/>
    </location>
    <ligand>
        <name>a divalent metal cation</name>
        <dbReference type="ChEBI" id="CHEBI:60240"/>
    </ligand>
</feature>
<dbReference type="EMBL" id="FNHW01000001">
    <property type="protein sequence ID" value="SDM52748.1"/>
    <property type="molecule type" value="Genomic_DNA"/>
</dbReference>
<evidence type="ECO:0000256" key="1">
    <source>
        <dbReference type="ARBA" id="ARBA00008635"/>
    </source>
</evidence>
<dbReference type="AlphaFoldDB" id="A0A1G9TYP3"/>
<feature type="binding site" evidence="3">
    <location>
        <position position="44"/>
    </location>
    <ligand>
        <name>a divalent metal cation</name>
        <dbReference type="ChEBI" id="CHEBI:60240"/>
    </ligand>
</feature>
<reference evidence="5" key="1">
    <citation type="submission" date="2016-10" db="EMBL/GenBank/DDBJ databases">
        <authorList>
            <person name="Varghese N."/>
            <person name="Submissions S."/>
        </authorList>
    </citation>
    <scope>NUCLEOTIDE SEQUENCE [LARGE SCALE GENOMIC DNA]</scope>
    <source>
        <strain evidence="5">CGMCC 1.6854</strain>
    </source>
</reference>
<sequence length="156" mass="18331">MKILFQYNWQVREDWYSWCEDVPLEELLKERTGGVGGILHTLFHIADVEWSWIRGMQGKPDFQESFDGYRSLEKVRMLDAKFKPEVQTFVNAWNDSMEHQIMEEHGSVRFTHGEIMRHMIAHEIHHIGQLSVWAREIGREPVTANLIRRGLGVNVG</sequence>
<organism evidence="4 5">
    <name type="scientific">Fictibacillus solisalsi</name>
    <dbReference type="NCBI Taxonomy" id="459525"/>
    <lineage>
        <taxon>Bacteria</taxon>
        <taxon>Bacillati</taxon>
        <taxon>Bacillota</taxon>
        <taxon>Bacilli</taxon>
        <taxon>Bacillales</taxon>
        <taxon>Fictibacillaceae</taxon>
        <taxon>Fictibacillus</taxon>
    </lineage>
</organism>
<gene>
    <name evidence="4" type="ORF">SAMN04488137_0587</name>
</gene>
<dbReference type="Proteomes" id="UP000199544">
    <property type="component" value="Unassembled WGS sequence"/>
</dbReference>
<feature type="binding site" evidence="3">
    <location>
        <position position="126"/>
    </location>
    <ligand>
        <name>a divalent metal cation</name>
        <dbReference type="ChEBI" id="CHEBI:60240"/>
    </ligand>
</feature>
<accession>A0A1G9TYP3</accession>
<keyword evidence="5" id="KW-1185">Reference proteome</keyword>
<dbReference type="InterPro" id="IPR007837">
    <property type="entry name" value="DinB"/>
</dbReference>
<evidence type="ECO:0000313" key="4">
    <source>
        <dbReference type="EMBL" id="SDM52748.1"/>
    </source>
</evidence>
<evidence type="ECO:0000256" key="3">
    <source>
        <dbReference type="PIRSR" id="PIRSR607837-1"/>
    </source>
</evidence>
<dbReference type="OrthoDB" id="25666at2"/>
<evidence type="ECO:0000256" key="2">
    <source>
        <dbReference type="ARBA" id="ARBA00022723"/>
    </source>
</evidence>
<name>A0A1G9TYP3_9BACL</name>
<keyword evidence="2 3" id="KW-0479">Metal-binding</keyword>
<dbReference type="PANTHER" id="PTHR37302:SF3">
    <property type="entry name" value="DAMAGE-INDUCIBLE PROTEIN DINB"/>
    <property type="match status" value="1"/>
</dbReference>
<evidence type="ECO:0000313" key="5">
    <source>
        <dbReference type="Proteomes" id="UP000199544"/>
    </source>
</evidence>
<dbReference type="SUPFAM" id="SSF109854">
    <property type="entry name" value="DinB/YfiT-like putative metalloenzymes"/>
    <property type="match status" value="1"/>
</dbReference>
<dbReference type="RefSeq" id="WP_090232418.1">
    <property type="nucleotide sequence ID" value="NZ_FNHW01000001.1"/>
</dbReference>
<protein>
    <submittedName>
        <fullName evidence="4">Uncharacterized damage-inducible protein DinB (Forms a four-helix bundle)</fullName>
    </submittedName>
</protein>
<dbReference type="GO" id="GO:0046872">
    <property type="term" value="F:metal ion binding"/>
    <property type="evidence" value="ECO:0007669"/>
    <property type="project" value="UniProtKB-KW"/>
</dbReference>
<dbReference type="InterPro" id="IPR034660">
    <property type="entry name" value="DinB/YfiT-like"/>
</dbReference>
<dbReference type="STRING" id="459525.SAMN04488137_0587"/>